<dbReference type="GO" id="GO:0043138">
    <property type="term" value="F:3'-5' DNA helicase activity"/>
    <property type="evidence" value="ECO:0007669"/>
    <property type="project" value="UniProtKB-EC"/>
</dbReference>
<proteinExistence type="predicted"/>
<dbReference type="PANTHER" id="PTHR47835">
    <property type="entry name" value="HFM1, ATP DEPENDENT DNA HELICASE HOMOLOG"/>
    <property type="match status" value="1"/>
</dbReference>
<dbReference type="GO" id="GO:0016787">
    <property type="term" value="F:hydrolase activity"/>
    <property type="evidence" value="ECO:0007669"/>
    <property type="project" value="UniProtKB-KW"/>
</dbReference>
<keyword evidence="1" id="KW-0378">Hydrolase</keyword>
<sequence>RIDECHRPVRLRKVVLSYPSSTSDFKFNLSLNYRLSSVIHTYSDQKPCLVFCATRKGTQQAAATLVKDARFIMNSEHKKRLNASST</sequence>
<feature type="non-terminal residue" evidence="1">
    <location>
        <position position="86"/>
    </location>
</feature>
<dbReference type="EMBL" id="CASHTH010002007">
    <property type="protein sequence ID" value="CAI8023476.1"/>
    <property type="molecule type" value="Genomic_DNA"/>
</dbReference>
<reference evidence="1" key="1">
    <citation type="submission" date="2023-03" db="EMBL/GenBank/DDBJ databases">
        <authorList>
            <person name="Steffen K."/>
            <person name="Cardenas P."/>
        </authorList>
    </citation>
    <scope>NUCLEOTIDE SEQUENCE</scope>
</reference>
<gene>
    <name evidence="1" type="ORF">GBAR_LOCUS13711</name>
</gene>
<feature type="non-terminal residue" evidence="1">
    <location>
        <position position="1"/>
    </location>
</feature>
<protein>
    <submittedName>
        <fullName evidence="1">Probable ATP-dependent DNA helicase HFM1</fullName>
    </submittedName>
</protein>
<comment type="caution">
    <text evidence="1">The sequence shown here is derived from an EMBL/GenBank/DDBJ whole genome shotgun (WGS) entry which is preliminary data.</text>
</comment>
<dbReference type="AlphaFoldDB" id="A0AA35S7C1"/>
<dbReference type="Proteomes" id="UP001174909">
    <property type="component" value="Unassembled WGS sequence"/>
</dbReference>
<organism evidence="1 2">
    <name type="scientific">Geodia barretti</name>
    <name type="common">Barrett's horny sponge</name>
    <dbReference type="NCBI Taxonomy" id="519541"/>
    <lineage>
        <taxon>Eukaryota</taxon>
        <taxon>Metazoa</taxon>
        <taxon>Porifera</taxon>
        <taxon>Demospongiae</taxon>
        <taxon>Heteroscleromorpha</taxon>
        <taxon>Tetractinellida</taxon>
        <taxon>Astrophorina</taxon>
        <taxon>Geodiidae</taxon>
        <taxon>Geodia</taxon>
    </lineage>
</organism>
<keyword evidence="2" id="KW-1185">Reference proteome</keyword>
<keyword evidence="1" id="KW-0347">Helicase</keyword>
<dbReference type="Gene3D" id="3.40.50.300">
    <property type="entry name" value="P-loop containing nucleotide triphosphate hydrolases"/>
    <property type="match status" value="1"/>
</dbReference>
<dbReference type="PANTHER" id="PTHR47835:SF3">
    <property type="entry name" value="HELICASE FOR MEIOSIS 1"/>
    <property type="match status" value="1"/>
</dbReference>
<evidence type="ECO:0000313" key="2">
    <source>
        <dbReference type="Proteomes" id="UP001174909"/>
    </source>
</evidence>
<keyword evidence="1" id="KW-0547">Nucleotide-binding</keyword>
<accession>A0AA35S7C1</accession>
<keyword evidence="1" id="KW-0067">ATP-binding</keyword>
<dbReference type="InterPro" id="IPR052247">
    <property type="entry name" value="Meiotic_Crossover_Helicase"/>
</dbReference>
<name>A0AA35S7C1_GEOBA</name>
<evidence type="ECO:0000313" key="1">
    <source>
        <dbReference type="EMBL" id="CAI8023476.1"/>
    </source>
</evidence>
<dbReference type="InterPro" id="IPR027417">
    <property type="entry name" value="P-loop_NTPase"/>
</dbReference>